<keyword evidence="2" id="KW-1185">Reference proteome</keyword>
<proteinExistence type="predicted"/>
<name>A0A7T8GNS5_CALRO</name>
<dbReference type="EMBL" id="CP045906">
    <property type="protein sequence ID" value="QQP34970.1"/>
    <property type="molecule type" value="Genomic_DNA"/>
</dbReference>
<accession>A0A7T8GNS5</accession>
<gene>
    <name evidence="1" type="ORF">FKW44_023045</name>
</gene>
<evidence type="ECO:0000313" key="2">
    <source>
        <dbReference type="Proteomes" id="UP000595437"/>
    </source>
</evidence>
<organism evidence="1 2">
    <name type="scientific">Caligus rogercresseyi</name>
    <name type="common">Sea louse</name>
    <dbReference type="NCBI Taxonomy" id="217165"/>
    <lineage>
        <taxon>Eukaryota</taxon>
        <taxon>Metazoa</taxon>
        <taxon>Ecdysozoa</taxon>
        <taxon>Arthropoda</taxon>
        <taxon>Crustacea</taxon>
        <taxon>Multicrustacea</taxon>
        <taxon>Hexanauplia</taxon>
        <taxon>Copepoda</taxon>
        <taxon>Siphonostomatoida</taxon>
        <taxon>Caligidae</taxon>
        <taxon>Caligus</taxon>
    </lineage>
</organism>
<evidence type="ECO:0000313" key="1">
    <source>
        <dbReference type="EMBL" id="QQP34970.1"/>
    </source>
</evidence>
<reference evidence="2" key="1">
    <citation type="submission" date="2021-01" db="EMBL/GenBank/DDBJ databases">
        <title>Caligus Genome Assembly.</title>
        <authorList>
            <person name="Gallardo-Escarate C."/>
        </authorList>
    </citation>
    <scope>NUCLEOTIDE SEQUENCE [LARGE SCALE GENOMIC DNA]</scope>
</reference>
<sequence>MRGTVLFGGFNTGKRCKEENTIRASLRNCKAYISKKLIGGETINAINLRSIMVSAAVVTRHFP</sequence>
<dbReference type="Proteomes" id="UP000595437">
    <property type="component" value="Chromosome 17"/>
</dbReference>
<dbReference type="AlphaFoldDB" id="A0A7T8GNS5"/>
<protein>
    <submittedName>
        <fullName evidence="1">Uncharacterized protein</fullName>
    </submittedName>
</protein>